<sequence>MSQVQGYYDPRFESVRELFAQQQADPQARGSALCVTVGGDTVLDLWQGVMDKDNSRVWEQDTLVNVFSCTKPLGAVALLQQVEAGRIGLDDPVAQVWPEFAQAGKEQITLRQLLSHRAGLSAISAPVAPEALFDWQAMTDAVAAQAPWWTPGELHGYAPLTYAWLIGEPLRRLSGQMPGDYLREQVCGPLDMDFHVGVAEEDLARIAHVSRLRNQHGDEYARALFTAMGDPQGLAWKAFGNPSSLQNSTNKPAWQQAQILAANGTGNARSLARFWQVMAHGGRLGGAYLLDPELVNLMRQEHSAGMDKTLQCPTRFGLGVMLEQQWQGGSFGMGDNAFGHPGAGGALGFADPDAQVGLGYVTNTMGPYVLTDPRAGELSRAVYRCLRELD</sequence>
<organism evidence="2">
    <name type="scientific">Pseudomonas saudimassiliensis</name>
    <dbReference type="NCBI Taxonomy" id="1461581"/>
    <lineage>
        <taxon>Bacteria</taxon>
        <taxon>Pseudomonadati</taxon>
        <taxon>Pseudomonadota</taxon>
        <taxon>Gammaproteobacteria</taxon>
        <taxon>Pseudomonadales</taxon>
        <taxon>Pseudomonadaceae</taxon>
        <taxon>Pseudomonas</taxon>
    </lineage>
</organism>
<dbReference type="InterPro" id="IPR001466">
    <property type="entry name" value="Beta-lactam-related"/>
</dbReference>
<evidence type="ECO:0000313" key="2">
    <source>
        <dbReference type="EMBL" id="CEA02778.1"/>
    </source>
</evidence>
<dbReference type="PANTHER" id="PTHR43319">
    <property type="entry name" value="BETA-LACTAMASE-RELATED"/>
    <property type="match status" value="1"/>
</dbReference>
<dbReference type="OrthoDB" id="5705574at2"/>
<dbReference type="Gene3D" id="3.40.710.10">
    <property type="entry name" value="DD-peptidase/beta-lactamase superfamily"/>
    <property type="match status" value="1"/>
</dbReference>
<reference evidence="2" key="1">
    <citation type="submission" date="2014-07" db="EMBL/GenBank/DDBJ databases">
        <authorList>
            <person name="Urmite Genomes Urmite Genomes"/>
        </authorList>
    </citation>
    <scope>NUCLEOTIDE SEQUENCE</scope>
    <source>
        <strain evidence="2">12M76_air</strain>
    </source>
</reference>
<dbReference type="InterPro" id="IPR012338">
    <property type="entry name" value="Beta-lactam/transpept-like"/>
</dbReference>
<evidence type="ECO:0000259" key="1">
    <source>
        <dbReference type="Pfam" id="PF00144"/>
    </source>
</evidence>
<dbReference type="EMBL" id="LK391969">
    <property type="protein sequence ID" value="CEF25942.1"/>
    <property type="molecule type" value="Genomic_DNA"/>
</dbReference>
<name>A0A078M5Q3_9PSED</name>
<dbReference type="InterPro" id="IPR052907">
    <property type="entry name" value="Beta-lactamase/esterase"/>
</dbReference>
<dbReference type="Pfam" id="PF00144">
    <property type="entry name" value="Beta-lactamase"/>
    <property type="match status" value="1"/>
</dbReference>
<gene>
    <name evidence="2" type="ORF">BN1049_00862</name>
</gene>
<dbReference type="PATRIC" id="fig|1461581.3.peg.845"/>
<accession>A0A078M5Q3</accession>
<dbReference type="SUPFAM" id="SSF56601">
    <property type="entry name" value="beta-lactamase/transpeptidase-like"/>
    <property type="match status" value="1"/>
</dbReference>
<dbReference type="RefSeq" id="WP_044498483.1">
    <property type="nucleotide sequence ID" value="NZ_LK391969.1"/>
</dbReference>
<dbReference type="EMBL" id="LM997413">
    <property type="protein sequence ID" value="CEA02778.1"/>
    <property type="molecule type" value="Genomic_DNA"/>
</dbReference>
<dbReference type="PANTHER" id="PTHR43319:SF3">
    <property type="entry name" value="BETA-LACTAMASE-RELATED DOMAIN-CONTAINING PROTEIN"/>
    <property type="match status" value="1"/>
</dbReference>
<feature type="domain" description="Beta-lactamase-related" evidence="1">
    <location>
        <begin position="15"/>
        <end position="372"/>
    </location>
</feature>
<proteinExistence type="predicted"/>
<protein>
    <submittedName>
        <fullName evidence="2">Beta-lactamase</fullName>
    </submittedName>
</protein>
<dbReference type="AlphaFoldDB" id="A0A078M5Q3"/>